<proteinExistence type="inferred from homology"/>
<dbReference type="InterPro" id="IPR036291">
    <property type="entry name" value="NAD(P)-bd_dom_sf"/>
</dbReference>
<evidence type="ECO:0000256" key="3">
    <source>
        <dbReference type="RuleBase" id="RU000363"/>
    </source>
</evidence>
<keyword evidence="2" id="KW-0560">Oxidoreductase</keyword>
<dbReference type="PANTHER" id="PTHR43391">
    <property type="entry name" value="RETINOL DEHYDROGENASE-RELATED"/>
    <property type="match status" value="1"/>
</dbReference>
<dbReference type="InterPro" id="IPR002347">
    <property type="entry name" value="SDR_fam"/>
</dbReference>
<evidence type="ECO:0000313" key="5">
    <source>
        <dbReference type="Proteomes" id="UP000509458"/>
    </source>
</evidence>
<evidence type="ECO:0000256" key="1">
    <source>
        <dbReference type="ARBA" id="ARBA00006484"/>
    </source>
</evidence>
<gene>
    <name evidence="4" type="ORF">ALFOR1_30580</name>
</gene>
<dbReference type="GO" id="GO:0005829">
    <property type="term" value="C:cytosol"/>
    <property type="evidence" value="ECO:0007669"/>
    <property type="project" value="TreeGrafter"/>
</dbReference>
<evidence type="ECO:0000256" key="2">
    <source>
        <dbReference type="ARBA" id="ARBA00023002"/>
    </source>
</evidence>
<dbReference type="Gene3D" id="3.40.50.720">
    <property type="entry name" value="NAD(P)-binding Rossmann-like Domain"/>
    <property type="match status" value="1"/>
</dbReference>
<dbReference type="PRINTS" id="PR00080">
    <property type="entry name" value="SDRFAMILY"/>
</dbReference>
<reference evidence="4 5" key="1">
    <citation type="submission" date="2020-06" db="EMBL/GenBank/DDBJ databases">
        <authorList>
            <person name="Duchaud E."/>
        </authorList>
    </citation>
    <scope>NUCLEOTIDE SEQUENCE [LARGE SCALE GENOMIC DNA]</scope>
    <source>
        <strain evidence="4">Alteromonas fortis</strain>
    </source>
</reference>
<dbReference type="EMBL" id="LR812090">
    <property type="protein sequence ID" value="CAB9493656.1"/>
    <property type="molecule type" value="Genomic_DNA"/>
</dbReference>
<dbReference type="RefSeq" id="WP_179983159.1">
    <property type="nucleotide sequence ID" value="NZ_LR812090.1"/>
</dbReference>
<accession>A0A6T9XYB8</accession>
<dbReference type="PANTHER" id="PTHR43391:SF86">
    <property type="entry name" value="SHORT-CHAIN DEHYDROGENASE_REDUCTASE FAMILY PROTEIN"/>
    <property type="match status" value="1"/>
</dbReference>
<dbReference type="Proteomes" id="UP000509458">
    <property type="component" value="Chromosome"/>
</dbReference>
<name>A0A6T9XYB8_ALTMA</name>
<comment type="similarity">
    <text evidence="1 3">Belongs to the short-chain dehydrogenases/reductases (SDR) family.</text>
</comment>
<organism evidence="4 5">
    <name type="scientific">Alteromonas macleodii</name>
    <name type="common">Pseudoalteromonas macleodii</name>
    <dbReference type="NCBI Taxonomy" id="28108"/>
    <lineage>
        <taxon>Bacteria</taxon>
        <taxon>Pseudomonadati</taxon>
        <taxon>Pseudomonadota</taxon>
        <taxon>Gammaproteobacteria</taxon>
        <taxon>Alteromonadales</taxon>
        <taxon>Alteromonadaceae</taxon>
        <taxon>Alteromonas/Salinimonas group</taxon>
        <taxon>Alteromonas</taxon>
    </lineage>
</organism>
<dbReference type="SUPFAM" id="SSF51735">
    <property type="entry name" value="NAD(P)-binding Rossmann-fold domains"/>
    <property type="match status" value="1"/>
</dbReference>
<dbReference type="AlphaFoldDB" id="A0A6T9XYB8"/>
<dbReference type="PROSITE" id="PS00061">
    <property type="entry name" value="ADH_SHORT"/>
    <property type="match status" value="1"/>
</dbReference>
<dbReference type="GO" id="GO:0016491">
    <property type="term" value="F:oxidoreductase activity"/>
    <property type="evidence" value="ECO:0007669"/>
    <property type="project" value="UniProtKB-KW"/>
</dbReference>
<dbReference type="PRINTS" id="PR00081">
    <property type="entry name" value="GDHRDH"/>
</dbReference>
<dbReference type="Pfam" id="PF00106">
    <property type="entry name" value="adh_short"/>
    <property type="match status" value="1"/>
</dbReference>
<evidence type="ECO:0000313" key="4">
    <source>
        <dbReference type="EMBL" id="CAB9493656.1"/>
    </source>
</evidence>
<protein>
    <submittedName>
        <fullName evidence="4">3-oxoacyl-ACP reductase</fullName>
    </submittedName>
</protein>
<sequence>MKRVALITGTSTGLGISLSIKLASMDFVVYATMRDTNKKSELLAAAEKANVSINILPLDVQSNESVNRAVARIIDSHGQIDVLINNAGAGCVRTTEHASEDEVKWVMDVNFHGVVRCTKAVLPHMRSAGQGKVINISSVGGLVGQPFSDIYCAAKFAVEGYTESLASYITPNFGIQFCCIEPGGISTEFANNVVAQIQSNGPLPDDEYKAVFEKFLASGAGNERGNLYQTADEVADVVINVVKEDTMPLRRRTSEWAETFCSLKTQADPDGLKQVALVKRTFG</sequence>
<dbReference type="CDD" id="cd05374">
    <property type="entry name" value="17beta-HSD-like_SDR_c"/>
    <property type="match status" value="1"/>
</dbReference>
<dbReference type="InterPro" id="IPR020904">
    <property type="entry name" value="Sc_DH/Rdtase_CS"/>
</dbReference>